<keyword evidence="2" id="KW-0472">Membrane</keyword>
<reference evidence="5" key="1">
    <citation type="submission" date="2017-09" db="EMBL/GenBank/DDBJ databases">
        <title>Depth-based differentiation of microbial function through sediment-hosted aquifers and enrichment of novel symbionts in the deep terrestrial subsurface.</title>
        <authorList>
            <person name="Probst A.J."/>
            <person name="Ladd B."/>
            <person name="Jarett J.K."/>
            <person name="Geller-Mcgrath D.E."/>
            <person name="Sieber C.M.K."/>
            <person name="Emerson J.B."/>
            <person name="Anantharaman K."/>
            <person name="Thomas B.C."/>
            <person name="Malmstrom R."/>
            <person name="Stieglmeier M."/>
            <person name="Klingl A."/>
            <person name="Woyke T."/>
            <person name="Ryan C.M."/>
            <person name="Banfield J.F."/>
        </authorList>
    </citation>
    <scope>NUCLEOTIDE SEQUENCE [LARGE SCALE GENOMIC DNA]</scope>
</reference>
<evidence type="ECO:0000313" key="5">
    <source>
        <dbReference type="Proteomes" id="UP000231648"/>
    </source>
</evidence>
<comment type="caution">
    <text evidence="4">The sequence shown here is derived from an EMBL/GenBank/DDBJ whole genome shotgun (WGS) entry which is preliminary data.</text>
</comment>
<evidence type="ECO:0000256" key="1">
    <source>
        <dbReference type="ARBA" id="ARBA00006068"/>
    </source>
</evidence>
<dbReference type="InterPro" id="IPR004474">
    <property type="entry name" value="LytR_CpsA_psr"/>
</dbReference>
<dbReference type="InterPro" id="IPR050922">
    <property type="entry name" value="LytR/CpsA/Psr_CW_biosynth"/>
</dbReference>
<dbReference type="Gene3D" id="3.40.630.190">
    <property type="entry name" value="LCP protein"/>
    <property type="match status" value="1"/>
</dbReference>
<feature type="domain" description="Cell envelope-related transcriptional attenuator" evidence="3">
    <location>
        <begin position="102"/>
        <end position="260"/>
    </location>
</feature>
<comment type="similarity">
    <text evidence="1">Belongs to the LytR/CpsA/Psr (LCP) family.</text>
</comment>
<dbReference type="Pfam" id="PF03816">
    <property type="entry name" value="LytR_cpsA_psr"/>
    <property type="match status" value="1"/>
</dbReference>
<evidence type="ECO:0000259" key="3">
    <source>
        <dbReference type="Pfam" id="PF03816"/>
    </source>
</evidence>
<feature type="transmembrane region" description="Helical" evidence="2">
    <location>
        <begin position="24"/>
        <end position="44"/>
    </location>
</feature>
<dbReference type="EMBL" id="PFDX01000009">
    <property type="protein sequence ID" value="PJE57662.1"/>
    <property type="molecule type" value="Genomic_DNA"/>
</dbReference>
<evidence type="ECO:0000313" key="4">
    <source>
        <dbReference type="EMBL" id="PJE57662.1"/>
    </source>
</evidence>
<proteinExistence type="inferred from homology"/>
<accession>A0A2M8KCK7</accession>
<dbReference type="PANTHER" id="PTHR33392:SF6">
    <property type="entry name" value="POLYISOPRENYL-TEICHOIC ACID--PEPTIDOGLYCAN TEICHOIC ACID TRANSFERASE TAGU"/>
    <property type="match status" value="1"/>
</dbReference>
<dbReference type="Proteomes" id="UP000231648">
    <property type="component" value="Unassembled WGS sequence"/>
</dbReference>
<keyword evidence="2" id="KW-1133">Transmembrane helix</keyword>
<protein>
    <recommendedName>
        <fullName evidence="3">Cell envelope-related transcriptional attenuator domain-containing protein</fullName>
    </recommendedName>
</protein>
<name>A0A2M8KCK7_9BACT</name>
<sequence length="351" mass="39673">MLDSIQAPKKYIPKSERPQTKRKIKLVILFVVLLVLAIPVFYLFKTGFAFSKIISISNITWEKIFGGKLPSSEYTPEKDPDRINALVLGIRGEGDPNGGLLSDTIMLISFQKSTDRVAIISIPRDLYLQMPGEVKYEKVNAAYALGLEEYNNGLDYAKKTIAYVTGQYIEYALVVNFDAFKDMVDLVGGVKIHLDNPFVEDKQWWCDQYGENCQPFVVEAGDQVLNGERALFYARSRFSSNDFDRARRQQQILLALKDKVLSLGILTDPLKISGILDVLSKNIRTDVTPWEIPDLINMAKSAKTDNIITKVFENSEEGLLYQTDISGIYVLLPTEGNFSKIRETSKNIFNQ</sequence>
<dbReference type="PANTHER" id="PTHR33392">
    <property type="entry name" value="POLYISOPRENYL-TEICHOIC ACID--PEPTIDOGLYCAN TEICHOIC ACID TRANSFERASE TAGU"/>
    <property type="match status" value="1"/>
</dbReference>
<keyword evidence="2" id="KW-0812">Transmembrane</keyword>
<evidence type="ECO:0000256" key="2">
    <source>
        <dbReference type="SAM" id="Phobius"/>
    </source>
</evidence>
<organism evidence="4 5">
    <name type="scientific">Candidatus Portnoybacteria bacterium CG10_big_fil_rev_8_21_14_0_10_38_18</name>
    <dbReference type="NCBI Taxonomy" id="1974813"/>
    <lineage>
        <taxon>Bacteria</taxon>
        <taxon>Candidatus Portnoyibacteriota</taxon>
    </lineage>
</organism>
<dbReference type="AlphaFoldDB" id="A0A2M8KCK7"/>
<dbReference type="NCBIfam" id="TIGR00350">
    <property type="entry name" value="lytR_cpsA_psr"/>
    <property type="match status" value="1"/>
</dbReference>
<gene>
    <name evidence="4" type="ORF">COU82_00695</name>
</gene>